<proteinExistence type="predicted"/>
<evidence type="ECO:0000256" key="1">
    <source>
        <dbReference type="ARBA" id="ARBA00004196"/>
    </source>
</evidence>
<dbReference type="EMBL" id="JAPDNS010000001">
    <property type="protein sequence ID" value="MCW3484002.1"/>
    <property type="molecule type" value="Genomic_DNA"/>
</dbReference>
<evidence type="ECO:0000256" key="4">
    <source>
        <dbReference type="SAM" id="SignalP"/>
    </source>
</evidence>
<name>A0ABT3IJ77_9BACT</name>
<organism evidence="6 7">
    <name type="scientific">Chitinophaga nivalis</name>
    <dbReference type="NCBI Taxonomy" id="2991709"/>
    <lineage>
        <taxon>Bacteria</taxon>
        <taxon>Pseudomonadati</taxon>
        <taxon>Bacteroidota</taxon>
        <taxon>Chitinophagia</taxon>
        <taxon>Chitinophagales</taxon>
        <taxon>Chitinophagaceae</taxon>
        <taxon>Chitinophaga</taxon>
    </lineage>
</organism>
<evidence type="ECO:0000313" key="7">
    <source>
        <dbReference type="Proteomes" id="UP001207742"/>
    </source>
</evidence>
<accession>A0ABT3IJ77</accession>
<dbReference type="Pfam" id="PF03150">
    <property type="entry name" value="CCP_MauG"/>
    <property type="match status" value="1"/>
</dbReference>
<protein>
    <submittedName>
        <fullName evidence="6">C-type cytochrome</fullName>
    </submittedName>
</protein>
<dbReference type="InterPro" id="IPR004852">
    <property type="entry name" value="Di-haem_cyt_c_peroxidsae"/>
</dbReference>
<dbReference type="InterPro" id="IPR026259">
    <property type="entry name" value="MauG/Cytc_peroxidase"/>
</dbReference>
<dbReference type="PANTHER" id="PTHR30600:SF10">
    <property type="entry name" value="BLL6722 PROTEIN"/>
    <property type="match status" value="1"/>
</dbReference>
<keyword evidence="7" id="KW-1185">Reference proteome</keyword>
<gene>
    <name evidence="6" type="ORF">OL497_08865</name>
</gene>
<dbReference type="Gene3D" id="1.10.760.10">
    <property type="entry name" value="Cytochrome c-like domain"/>
    <property type="match status" value="2"/>
</dbReference>
<dbReference type="SUPFAM" id="SSF46626">
    <property type="entry name" value="Cytochrome c"/>
    <property type="match status" value="2"/>
</dbReference>
<reference evidence="6 7" key="1">
    <citation type="submission" date="2022-10" db="EMBL/GenBank/DDBJ databases">
        <title>Chitinophaga nivalis PC15 sp. nov., isolated from Pyeongchang county, South Korea.</title>
        <authorList>
            <person name="Trinh H.N."/>
        </authorList>
    </citation>
    <scope>NUCLEOTIDE SEQUENCE [LARGE SCALE GENOMIC DNA]</scope>
    <source>
        <strain evidence="6 7">PC14</strain>
    </source>
</reference>
<dbReference type="PANTHER" id="PTHR30600">
    <property type="entry name" value="CYTOCHROME C PEROXIDASE-RELATED"/>
    <property type="match status" value="1"/>
</dbReference>
<sequence>MRKKVCYIALLLPLWLACRREAEEVIPAAILSVPAGFPALPATPDNPLSPDGIALGRQLFYDTRLSGNNQLSCATCHRPELAFSDGEALSRAGVSGKRLSRHAPTLMNLAWAVNGLFWDGGATNLESQAFGPLTHPDEMGQDLETLVQELKAVPAYVSLFNKVFQRDIRATDVVKALAQFQRTLISGNSRYDQYLRGTATLNVQEQQGLQLVARHCNRCHAGALFTDQQYHNNGLDRDFTNTAEEGLFQGRYRVTYAAADLGKYRTPTLRNLVYTAPYMHDGRLPDLTAVLDHYSDGIQPGITTDAQLSGGLHLDKQEKAAILAFLHTLTDEQFITRRELGAPIPW</sequence>
<comment type="subcellular location">
    <subcellularLocation>
        <location evidence="1">Cell envelope</location>
    </subcellularLocation>
</comment>
<dbReference type="PIRSF" id="PIRSF000294">
    <property type="entry name" value="Cytochrome-c_peroxidase"/>
    <property type="match status" value="1"/>
</dbReference>
<evidence type="ECO:0000256" key="3">
    <source>
        <dbReference type="ARBA" id="ARBA00023002"/>
    </source>
</evidence>
<evidence type="ECO:0000256" key="2">
    <source>
        <dbReference type="ARBA" id="ARBA00022729"/>
    </source>
</evidence>
<dbReference type="RefSeq" id="WP_264729521.1">
    <property type="nucleotide sequence ID" value="NZ_JAPDNR010000001.1"/>
</dbReference>
<feature type="signal peptide" evidence="4">
    <location>
        <begin position="1"/>
        <end position="22"/>
    </location>
</feature>
<evidence type="ECO:0000259" key="5">
    <source>
        <dbReference type="Pfam" id="PF03150"/>
    </source>
</evidence>
<keyword evidence="3" id="KW-0560">Oxidoreductase</keyword>
<dbReference type="InterPro" id="IPR051395">
    <property type="entry name" value="Cytochrome_c_Peroxidase/MauG"/>
</dbReference>
<dbReference type="Proteomes" id="UP001207742">
    <property type="component" value="Unassembled WGS sequence"/>
</dbReference>
<feature type="chain" id="PRO_5046192344" evidence="4">
    <location>
        <begin position="23"/>
        <end position="346"/>
    </location>
</feature>
<dbReference type="PROSITE" id="PS51257">
    <property type="entry name" value="PROKAR_LIPOPROTEIN"/>
    <property type="match status" value="1"/>
</dbReference>
<comment type="caution">
    <text evidence="6">The sequence shown here is derived from an EMBL/GenBank/DDBJ whole genome shotgun (WGS) entry which is preliminary data.</text>
</comment>
<feature type="domain" description="Di-haem cytochrome c peroxidase" evidence="5">
    <location>
        <begin position="51"/>
        <end position="199"/>
    </location>
</feature>
<dbReference type="InterPro" id="IPR036909">
    <property type="entry name" value="Cyt_c-like_dom_sf"/>
</dbReference>
<keyword evidence="2 4" id="KW-0732">Signal</keyword>
<evidence type="ECO:0000313" key="6">
    <source>
        <dbReference type="EMBL" id="MCW3484002.1"/>
    </source>
</evidence>